<evidence type="ECO:0000256" key="4">
    <source>
        <dbReference type="ARBA" id="ARBA00022993"/>
    </source>
</evidence>
<keyword evidence="3 5" id="KW-0067">ATP-binding</keyword>
<dbReference type="GO" id="GO:0015937">
    <property type="term" value="P:coenzyme A biosynthetic process"/>
    <property type="evidence" value="ECO:0007669"/>
    <property type="project" value="UniProtKB-UniRule"/>
</dbReference>
<dbReference type="EMBL" id="CP101717">
    <property type="protein sequence ID" value="WLD58987.1"/>
    <property type="molecule type" value="Genomic_DNA"/>
</dbReference>
<keyword evidence="2 5" id="KW-0547">Nucleotide-binding</keyword>
<keyword evidence="5 7" id="KW-0808">Transferase</keyword>
<evidence type="ECO:0000313" key="7">
    <source>
        <dbReference type="EMBL" id="WLD58987.1"/>
    </source>
</evidence>
<dbReference type="GO" id="GO:0004140">
    <property type="term" value="F:dephospho-CoA kinase activity"/>
    <property type="evidence" value="ECO:0007669"/>
    <property type="project" value="UniProtKB-UniRule"/>
</dbReference>
<dbReference type="RefSeq" id="WP_304996276.1">
    <property type="nucleotide sequence ID" value="NZ_CP101717.1"/>
</dbReference>
<protein>
    <recommendedName>
        <fullName evidence="5 6">Dephospho-CoA kinase</fullName>
        <ecNumber evidence="5 6">2.7.1.24</ecNumber>
    </recommendedName>
    <alternativeName>
        <fullName evidence="5">Dephosphocoenzyme A kinase</fullName>
    </alternativeName>
</protein>
<keyword evidence="4 5" id="KW-0173">Coenzyme A biosynthesis</keyword>
<feature type="binding site" evidence="5">
    <location>
        <begin position="17"/>
        <end position="22"/>
    </location>
    <ligand>
        <name>ATP</name>
        <dbReference type="ChEBI" id="CHEBI:30616"/>
    </ligand>
</feature>
<keyword evidence="5" id="KW-0963">Cytoplasm</keyword>
<evidence type="ECO:0000256" key="1">
    <source>
        <dbReference type="ARBA" id="ARBA00009018"/>
    </source>
</evidence>
<comment type="function">
    <text evidence="5">Catalyzes the phosphorylation of the 3'-hydroxyl group of dephosphocoenzyme A to form coenzyme A.</text>
</comment>
<evidence type="ECO:0000256" key="2">
    <source>
        <dbReference type="ARBA" id="ARBA00022741"/>
    </source>
</evidence>
<name>A0AB38YI18_9GAMM</name>
<comment type="catalytic activity">
    <reaction evidence="5">
        <text>3'-dephospho-CoA + ATP = ADP + CoA + H(+)</text>
        <dbReference type="Rhea" id="RHEA:18245"/>
        <dbReference type="ChEBI" id="CHEBI:15378"/>
        <dbReference type="ChEBI" id="CHEBI:30616"/>
        <dbReference type="ChEBI" id="CHEBI:57287"/>
        <dbReference type="ChEBI" id="CHEBI:57328"/>
        <dbReference type="ChEBI" id="CHEBI:456216"/>
        <dbReference type="EC" id="2.7.1.24"/>
    </reaction>
</comment>
<accession>A0AB38YI18</accession>
<dbReference type="PANTHER" id="PTHR10695:SF46">
    <property type="entry name" value="BIFUNCTIONAL COENZYME A SYNTHASE-RELATED"/>
    <property type="match status" value="1"/>
</dbReference>
<evidence type="ECO:0000256" key="6">
    <source>
        <dbReference type="NCBIfam" id="TIGR00152"/>
    </source>
</evidence>
<dbReference type="InterPro" id="IPR027417">
    <property type="entry name" value="P-loop_NTPase"/>
</dbReference>
<organism evidence="7">
    <name type="scientific">Salinispirillum sp. LH 10-3-1</name>
    <dbReference type="NCBI Taxonomy" id="2952525"/>
    <lineage>
        <taxon>Bacteria</taxon>
        <taxon>Pseudomonadati</taxon>
        <taxon>Pseudomonadota</taxon>
        <taxon>Gammaproteobacteria</taxon>
        <taxon>Oceanospirillales</taxon>
        <taxon>Saccharospirillaceae</taxon>
        <taxon>Salinispirillum</taxon>
    </lineage>
</organism>
<comment type="pathway">
    <text evidence="5">Cofactor biosynthesis; coenzyme A biosynthesis; CoA from (R)-pantothenate: step 5/5.</text>
</comment>
<dbReference type="PANTHER" id="PTHR10695">
    <property type="entry name" value="DEPHOSPHO-COA KINASE-RELATED"/>
    <property type="match status" value="1"/>
</dbReference>
<dbReference type="EC" id="2.7.1.24" evidence="5 6"/>
<dbReference type="Pfam" id="PF01121">
    <property type="entry name" value="CoaE"/>
    <property type="match status" value="1"/>
</dbReference>
<reference evidence="7" key="1">
    <citation type="submission" date="2022-07" db="EMBL/GenBank/DDBJ databases">
        <title>Complete genome sequence of Salinispirillum sp. LH10-3-1 capable of multiple carbohydrate inversion isolated from a soda lake.</title>
        <authorList>
            <person name="Liu J."/>
            <person name="Zhai Y."/>
            <person name="Zhang H."/>
            <person name="Yang H."/>
            <person name="Qu J."/>
            <person name="Li J."/>
        </authorList>
    </citation>
    <scope>NUCLEOTIDE SEQUENCE</scope>
    <source>
        <strain evidence="7">LH 10-3-1</strain>
    </source>
</reference>
<keyword evidence="5 7" id="KW-0418">Kinase</keyword>
<dbReference type="GO" id="GO:0005524">
    <property type="term" value="F:ATP binding"/>
    <property type="evidence" value="ECO:0007669"/>
    <property type="project" value="UniProtKB-UniRule"/>
</dbReference>
<evidence type="ECO:0000256" key="3">
    <source>
        <dbReference type="ARBA" id="ARBA00022840"/>
    </source>
</evidence>
<dbReference type="NCBIfam" id="TIGR00152">
    <property type="entry name" value="dephospho-CoA kinase"/>
    <property type="match status" value="1"/>
</dbReference>
<dbReference type="SUPFAM" id="SSF52540">
    <property type="entry name" value="P-loop containing nucleoside triphosphate hydrolases"/>
    <property type="match status" value="1"/>
</dbReference>
<sequence>MGNGLTGPILGVTGGIGSGKTVVSDLLHNEFGIHVVDADVVAREVVAPEQPAFDAIVSRFPESLSPDGTLNRLWLRTHVLPDDERRKWLESITHPAIRQSIVAQLASASGPYRVLVSPLLFESGQAELCDATLVVDAAERQQVERAMQRDGNGAALIQQIMSKQWPRDKRLQAADFIIDNTGSLEALHKATQRFHHRYVQQLSSSAQ</sequence>
<dbReference type="CDD" id="cd02022">
    <property type="entry name" value="DPCK"/>
    <property type="match status" value="1"/>
</dbReference>
<gene>
    <name evidence="5 7" type="primary">coaE</name>
    <name evidence="7" type="ORF">NFC81_04160</name>
</gene>
<comment type="similarity">
    <text evidence="1 5">Belongs to the CoaE family.</text>
</comment>
<dbReference type="PROSITE" id="PS51219">
    <property type="entry name" value="DPCK"/>
    <property type="match status" value="1"/>
</dbReference>
<dbReference type="Gene3D" id="3.40.50.300">
    <property type="entry name" value="P-loop containing nucleotide triphosphate hydrolases"/>
    <property type="match status" value="1"/>
</dbReference>
<proteinExistence type="inferred from homology"/>
<dbReference type="GO" id="GO:0005737">
    <property type="term" value="C:cytoplasm"/>
    <property type="evidence" value="ECO:0007669"/>
    <property type="project" value="UniProtKB-SubCell"/>
</dbReference>
<dbReference type="AlphaFoldDB" id="A0AB38YI18"/>
<evidence type="ECO:0000256" key="5">
    <source>
        <dbReference type="HAMAP-Rule" id="MF_00376"/>
    </source>
</evidence>
<comment type="subcellular location">
    <subcellularLocation>
        <location evidence="5">Cytoplasm</location>
    </subcellularLocation>
</comment>
<dbReference type="HAMAP" id="MF_00376">
    <property type="entry name" value="Dephospho_CoA_kinase"/>
    <property type="match status" value="1"/>
</dbReference>
<dbReference type="InterPro" id="IPR001977">
    <property type="entry name" value="Depp_CoAkinase"/>
</dbReference>